<reference evidence="3 4" key="1">
    <citation type="submission" date="2021-03" db="EMBL/GenBank/DDBJ databases">
        <title>Genomic Encyclopedia of Type Strains, Phase III (KMG-III): the genomes of soil and plant-associated and newly described type strains.</title>
        <authorList>
            <person name="Whitman W."/>
        </authorList>
    </citation>
    <scope>NUCLEOTIDE SEQUENCE [LARGE SCALE GENOMIC DNA]</scope>
    <source>
        <strain evidence="3 4">IMMIB AFH-6</strain>
    </source>
</reference>
<dbReference type="RefSeq" id="WP_209766906.1">
    <property type="nucleotide sequence ID" value="NZ_JAGINP010000009.1"/>
</dbReference>
<dbReference type="InterPro" id="IPR025748">
    <property type="entry name" value="PrcB_C_dom"/>
</dbReference>
<proteinExistence type="predicted"/>
<dbReference type="PROSITE" id="PS51257">
    <property type="entry name" value="PROKAR_LIPOPROTEIN"/>
    <property type="match status" value="1"/>
</dbReference>
<dbReference type="Pfam" id="PF14343">
    <property type="entry name" value="PrcB_C"/>
    <property type="match status" value="1"/>
</dbReference>
<evidence type="ECO:0000256" key="1">
    <source>
        <dbReference type="SAM" id="SignalP"/>
    </source>
</evidence>
<evidence type="ECO:0000259" key="2">
    <source>
        <dbReference type="Pfam" id="PF14343"/>
    </source>
</evidence>
<accession>A0ABS4SLE1</accession>
<evidence type="ECO:0000313" key="3">
    <source>
        <dbReference type="EMBL" id="MBP2293044.1"/>
    </source>
</evidence>
<keyword evidence="1" id="KW-0732">Signal</keyword>
<sequence>MRTTTSRAASLALSLIAFAVALPLLGACQTAPDAATASRSLLPADAAPGTYWQGDRSQAFERAYVVARTPQEWTELWSRVGEPAPADLPGDRMAVGVFLGPRDTAGYGVAIDTVRQEGSDIIVGYHERVPGPAQAVAQMQTSPYAVRLLPKAPGATKFQREK</sequence>
<feature type="signal peptide" evidence="1">
    <location>
        <begin position="1"/>
        <end position="19"/>
    </location>
</feature>
<name>A0ABS4SLE1_9PROT</name>
<feature type="chain" id="PRO_5047172614" description="PrcB C-terminal domain-containing protein" evidence="1">
    <location>
        <begin position="20"/>
        <end position="162"/>
    </location>
</feature>
<gene>
    <name evidence="3" type="ORF">J2851_002826</name>
</gene>
<evidence type="ECO:0000313" key="4">
    <source>
        <dbReference type="Proteomes" id="UP000781958"/>
    </source>
</evidence>
<comment type="caution">
    <text evidence="3">The sequence shown here is derived from an EMBL/GenBank/DDBJ whole genome shotgun (WGS) entry which is preliminary data.</text>
</comment>
<organism evidence="3 4">
    <name type="scientific">Azospirillum rugosum</name>
    <dbReference type="NCBI Taxonomy" id="416170"/>
    <lineage>
        <taxon>Bacteria</taxon>
        <taxon>Pseudomonadati</taxon>
        <taxon>Pseudomonadota</taxon>
        <taxon>Alphaproteobacteria</taxon>
        <taxon>Rhodospirillales</taxon>
        <taxon>Azospirillaceae</taxon>
        <taxon>Azospirillum</taxon>
    </lineage>
</organism>
<keyword evidence="4" id="KW-1185">Reference proteome</keyword>
<dbReference type="EMBL" id="JAGINP010000009">
    <property type="protein sequence ID" value="MBP2293044.1"/>
    <property type="molecule type" value="Genomic_DNA"/>
</dbReference>
<dbReference type="Proteomes" id="UP000781958">
    <property type="component" value="Unassembled WGS sequence"/>
</dbReference>
<protein>
    <recommendedName>
        <fullName evidence="2">PrcB C-terminal domain-containing protein</fullName>
    </recommendedName>
</protein>
<feature type="domain" description="PrcB C-terminal" evidence="2">
    <location>
        <begin position="93"/>
        <end position="146"/>
    </location>
</feature>